<comment type="catalytic activity">
    <reaction evidence="10">
        <text>serotonin + hexadecanoyl-CoA = N-hexadecanoyl-serotonin + CoA + H(+)</text>
        <dbReference type="Rhea" id="RHEA:51384"/>
        <dbReference type="ChEBI" id="CHEBI:15378"/>
        <dbReference type="ChEBI" id="CHEBI:57287"/>
        <dbReference type="ChEBI" id="CHEBI:57379"/>
        <dbReference type="ChEBI" id="CHEBI:134059"/>
        <dbReference type="ChEBI" id="CHEBI:350546"/>
    </reaction>
    <physiologicalReaction direction="left-to-right" evidence="10">
        <dbReference type="Rhea" id="RHEA:51385"/>
    </physiologicalReaction>
</comment>
<comment type="catalytic activity">
    <reaction evidence="8">
        <text>dopamine + acetyl-CoA = N-acetyldopamine + CoA + H(+)</text>
        <dbReference type="Rhea" id="RHEA:51388"/>
        <dbReference type="ChEBI" id="CHEBI:15378"/>
        <dbReference type="ChEBI" id="CHEBI:57287"/>
        <dbReference type="ChEBI" id="CHEBI:57288"/>
        <dbReference type="ChEBI" id="CHEBI:59905"/>
        <dbReference type="ChEBI" id="CHEBI:125678"/>
    </reaction>
    <physiologicalReaction direction="left-to-right" evidence="8">
        <dbReference type="Rhea" id="RHEA:51389"/>
    </physiologicalReaction>
</comment>
<comment type="catalytic activity">
    <reaction evidence="5">
        <text>dopamine + (9Z)-octadecenoyl-CoA = N-(9Z-octadecanoyl)-dopamine + CoA + H(+)</text>
        <dbReference type="Rhea" id="RHEA:51380"/>
        <dbReference type="ChEBI" id="CHEBI:15378"/>
        <dbReference type="ChEBI" id="CHEBI:31883"/>
        <dbReference type="ChEBI" id="CHEBI:57287"/>
        <dbReference type="ChEBI" id="CHEBI:57387"/>
        <dbReference type="ChEBI" id="CHEBI:59905"/>
    </reaction>
    <physiologicalReaction direction="left-to-right" evidence="5">
        <dbReference type="Rhea" id="RHEA:51381"/>
    </physiologicalReaction>
</comment>
<comment type="catalytic activity">
    <reaction evidence="12">
        <text>serotonin + acetyl-CoA = N-acetylserotonin + CoA + H(+)</text>
        <dbReference type="Rhea" id="RHEA:25217"/>
        <dbReference type="ChEBI" id="CHEBI:15378"/>
        <dbReference type="ChEBI" id="CHEBI:17697"/>
        <dbReference type="ChEBI" id="CHEBI:57287"/>
        <dbReference type="ChEBI" id="CHEBI:57288"/>
        <dbReference type="ChEBI" id="CHEBI:350546"/>
        <dbReference type="EC" id="2.3.1.87"/>
    </reaction>
    <physiologicalReaction direction="left-to-right" evidence="12">
        <dbReference type="Rhea" id="RHEA:25218"/>
    </physiologicalReaction>
</comment>
<dbReference type="FunFam" id="3.40.630.30:FF:000046">
    <property type="entry name" value="Dopamine N-acetyltransferase"/>
    <property type="match status" value="1"/>
</dbReference>
<evidence type="ECO:0000256" key="11">
    <source>
        <dbReference type="ARBA" id="ARBA00052335"/>
    </source>
</evidence>
<comment type="pathway">
    <text evidence="2">Aromatic compound metabolism; melatonin biosynthesis; melatonin from serotonin: step 1/2.</text>
</comment>
<evidence type="ECO:0000256" key="9">
    <source>
        <dbReference type="ARBA" id="ARBA00051823"/>
    </source>
</evidence>
<dbReference type="Gene3D" id="3.40.630.30">
    <property type="match status" value="1"/>
</dbReference>
<evidence type="ECO:0000256" key="10">
    <source>
        <dbReference type="ARBA" id="ARBA00052178"/>
    </source>
</evidence>
<protein>
    <recommendedName>
        <fullName evidence="4">aralkylamine N-acetyltransferase</fullName>
        <ecNumber evidence="4">2.3.1.87</ecNumber>
    </recommendedName>
</protein>
<evidence type="ECO:0000256" key="1">
    <source>
        <dbReference type="ARBA" id="ARBA00022679"/>
    </source>
</evidence>
<evidence type="ECO:0000256" key="3">
    <source>
        <dbReference type="ARBA" id="ARBA00038182"/>
    </source>
</evidence>
<organism evidence="13 14">
    <name type="scientific">Plectus sambesii</name>
    <dbReference type="NCBI Taxonomy" id="2011161"/>
    <lineage>
        <taxon>Eukaryota</taxon>
        <taxon>Metazoa</taxon>
        <taxon>Ecdysozoa</taxon>
        <taxon>Nematoda</taxon>
        <taxon>Chromadorea</taxon>
        <taxon>Plectida</taxon>
        <taxon>Plectina</taxon>
        <taxon>Plectoidea</taxon>
        <taxon>Plectidae</taxon>
        <taxon>Plectus</taxon>
    </lineage>
</organism>
<evidence type="ECO:0000256" key="12">
    <source>
        <dbReference type="ARBA" id="ARBA00052491"/>
    </source>
</evidence>
<dbReference type="InterPro" id="IPR016181">
    <property type="entry name" value="Acyl_CoA_acyltransferase"/>
</dbReference>
<evidence type="ECO:0000256" key="6">
    <source>
        <dbReference type="ARBA" id="ARBA00050849"/>
    </source>
</evidence>
<evidence type="ECO:0000256" key="8">
    <source>
        <dbReference type="ARBA" id="ARBA00051711"/>
    </source>
</evidence>
<proteinExistence type="inferred from homology"/>
<comment type="catalytic activity">
    <reaction evidence="6">
        <text>serotonin + octadecanoyl-CoA = N-octadecanoyl-serotonin + CoA + H(+)</text>
        <dbReference type="Rhea" id="RHEA:51400"/>
        <dbReference type="ChEBI" id="CHEBI:15378"/>
        <dbReference type="ChEBI" id="CHEBI:57287"/>
        <dbReference type="ChEBI" id="CHEBI:57394"/>
        <dbReference type="ChEBI" id="CHEBI:134065"/>
        <dbReference type="ChEBI" id="CHEBI:350546"/>
    </reaction>
    <physiologicalReaction direction="left-to-right" evidence="6">
        <dbReference type="Rhea" id="RHEA:51401"/>
    </physiologicalReaction>
</comment>
<dbReference type="AlphaFoldDB" id="A0A914VHL1"/>
<dbReference type="CDD" id="cd04301">
    <property type="entry name" value="NAT_SF"/>
    <property type="match status" value="1"/>
</dbReference>
<keyword evidence="1" id="KW-0808">Transferase</keyword>
<dbReference type="GO" id="GO:0004059">
    <property type="term" value="F:aralkylamine N-acetyltransferase activity"/>
    <property type="evidence" value="ECO:0007669"/>
    <property type="project" value="UniProtKB-EC"/>
</dbReference>
<evidence type="ECO:0000256" key="4">
    <source>
        <dbReference type="ARBA" id="ARBA00039114"/>
    </source>
</evidence>
<comment type="catalytic activity">
    <reaction evidence="7">
        <text>serotonin + (5Z,8Z,11Z,14Z)-eicosatetraenoyl-CoA = N-[(5Z,8Z,11Z,14Z)-eicosatetraenoyl]-serotonin + CoA + H(+)</text>
        <dbReference type="Rhea" id="RHEA:51396"/>
        <dbReference type="ChEBI" id="CHEBI:15378"/>
        <dbReference type="ChEBI" id="CHEBI:57287"/>
        <dbReference type="ChEBI" id="CHEBI:57368"/>
        <dbReference type="ChEBI" id="CHEBI:132255"/>
        <dbReference type="ChEBI" id="CHEBI:350546"/>
    </reaction>
    <physiologicalReaction direction="left-to-right" evidence="7">
        <dbReference type="Rhea" id="RHEA:51397"/>
    </physiologicalReaction>
</comment>
<dbReference type="PANTHER" id="PTHR20905">
    <property type="entry name" value="N-ACETYLTRANSFERASE-RELATED"/>
    <property type="match status" value="1"/>
</dbReference>
<keyword evidence="13" id="KW-1185">Reference proteome</keyword>
<dbReference type="WBParaSite" id="PSAMB.scaffold1968size26359.g15741.t1">
    <property type="protein sequence ID" value="PSAMB.scaffold1968size26359.g15741.t1"/>
    <property type="gene ID" value="PSAMB.scaffold1968size26359.g15741"/>
</dbReference>
<comment type="catalytic activity">
    <reaction evidence="9">
        <text>serotonin + (9Z)-octadecenoyl-CoA = N-(9Z-octadecenoyl)-serotonin + CoA + H(+)</text>
        <dbReference type="Rhea" id="RHEA:51392"/>
        <dbReference type="ChEBI" id="CHEBI:15378"/>
        <dbReference type="ChEBI" id="CHEBI:57287"/>
        <dbReference type="ChEBI" id="CHEBI:57387"/>
        <dbReference type="ChEBI" id="CHEBI:134064"/>
        <dbReference type="ChEBI" id="CHEBI:350546"/>
    </reaction>
    <physiologicalReaction direction="left-to-right" evidence="9">
        <dbReference type="Rhea" id="RHEA:51393"/>
    </physiologicalReaction>
</comment>
<comment type="similarity">
    <text evidence="3">Belongs to the acetyltransferase family. AANAT subfamily.</text>
</comment>
<comment type="catalytic activity">
    <reaction evidence="11">
        <text>dopamine + hexadecanoyl-CoA = N-hexadecanoyl-dopamine + CoA + H(+)</text>
        <dbReference type="Rhea" id="RHEA:51376"/>
        <dbReference type="ChEBI" id="CHEBI:15378"/>
        <dbReference type="ChEBI" id="CHEBI:57287"/>
        <dbReference type="ChEBI" id="CHEBI:57379"/>
        <dbReference type="ChEBI" id="CHEBI:59905"/>
        <dbReference type="ChEBI" id="CHEBI:134058"/>
    </reaction>
    <physiologicalReaction direction="left-to-right" evidence="11">
        <dbReference type="Rhea" id="RHEA:51377"/>
    </physiologicalReaction>
</comment>
<accession>A0A914VHL1</accession>
<sequence length="216" mass="24868">MCSLDDLKFEKATAEDEKEITELLMKNFKPPMGVALNMEHEDMICLCPSSVRRCLSCPLSMVVRNAEGKIIAVQLVTIHNRQDEQEEHDRNEAALTEKAVKIVKFMTHMEGDLWQLVPLDVNCLMRFNITFVMPEYQRHGIARRLSSMRLDAAKQLGCQGITTTSISIKSQKLRLSEGFEVVKEVKYKDWLDENGKVIFDIKDDETDRSILTFKRL</sequence>
<evidence type="ECO:0000313" key="14">
    <source>
        <dbReference type="WBParaSite" id="PSAMB.scaffold1968size26359.g15741.t1"/>
    </source>
</evidence>
<name>A0A914VHL1_9BILA</name>
<dbReference type="EC" id="2.3.1.87" evidence="4"/>
<evidence type="ECO:0000256" key="7">
    <source>
        <dbReference type="ARBA" id="ARBA00051284"/>
    </source>
</evidence>
<evidence type="ECO:0000313" key="13">
    <source>
        <dbReference type="Proteomes" id="UP000887566"/>
    </source>
</evidence>
<dbReference type="PANTHER" id="PTHR20905:SF1">
    <property type="entry name" value="AT07410P-RELATED"/>
    <property type="match status" value="1"/>
</dbReference>
<dbReference type="SUPFAM" id="SSF55729">
    <property type="entry name" value="Acyl-CoA N-acyltransferases (Nat)"/>
    <property type="match status" value="1"/>
</dbReference>
<dbReference type="Proteomes" id="UP000887566">
    <property type="component" value="Unplaced"/>
</dbReference>
<evidence type="ECO:0000256" key="2">
    <source>
        <dbReference type="ARBA" id="ARBA00037926"/>
    </source>
</evidence>
<evidence type="ECO:0000256" key="5">
    <source>
        <dbReference type="ARBA" id="ARBA00050189"/>
    </source>
</evidence>
<reference evidence="14" key="1">
    <citation type="submission" date="2022-11" db="UniProtKB">
        <authorList>
            <consortium name="WormBaseParasite"/>
        </authorList>
    </citation>
    <scope>IDENTIFICATION</scope>
</reference>